<keyword evidence="2" id="KW-1185">Reference proteome</keyword>
<protein>
    <submittedName>
        <fullName evidence="1">Dihydroorotase</fullName>
    </submittedName>
</protein>
<dbReference type="EMBL" id="SMOG01000001">
    <property type="protein sequence ID" value="TDF74638.1"/>
    <property type="molecule type" value="Genomic_DNA"/>
</dbReference>
<comment type="caution">
    <text evidence="1">The sequence shown here is derived from an EMBL/GenBank/DDBJ whole genome shotgun (WGS) entry which is preliminary data.</text>
</comment>
<accession>A0AC61QL05</accession>
<evidence type="ECO:0000313" key="1">
    <source>
        <dbReference type="EMBL" id="TDF74638.1"/>
    </source>
</evidence>
<name>A0AC61QL05_9BACT</name>
<evidence type="ECO:0000313" key="2">
    <source>
        <dbReference type="Proteomes" id="UP000294588"/>
    </source>
</evidence>
<proteinExistence type="predicted"/>
<organism evidence="1 2">
    <name type="scientific">Candidatus Syntrophosphaera thermopropionivorans</name>
    <dbReference type="NCBI Taxonomy" id="2593015"/>
    <lineage>
        <taxon>Bacteria</taxon>
        <taxon>Pseudomonadati</taxon>
        <taxon>Candidatus Cloacimonadota</taxon>
        <taxon>Candidatus Cloacimonadia</taxon>
        <taxon>Candidatus Cloacimonadales</taxon>
        <taxon>Candidatus Cloacimonadaceae</taxon>
        <taxon>Candidatus Syntrophosphaera</taxon>
    </lineage>
</organism>
<gene>
    <name evidence="1" type="ORF">E0946_00720</name>
</gene>
<dbReference type="Proteomes" id="UP000294588">
    <property type="component" value="Unassembled WGS sequence"/>
</dbReference>
<reference evidence="1" key="1">
    <citation type="submission" date="2019-03" db="EMBL/GenBank/DDBJ databases">
        <title>Candidatus Syntrophosphaera thermopropionivorans: a novel player in syntrophic propionate oxidation during anaerobic digestion.</title>
        <authorList>
            <person name="Dyksma S."/>
        </authorList>
    </citation>
    <scope>NUCLEOTIDE SEQUENCE</scope>
    <source>
        <strain evidence="1">W5</strain>
    </source>
</reference>
<sequence length="325" mass="37410">MPLDYKPAGICDFHVHIGEKISGYELRDDFPDLDRMAELNGIAGIGTFVTEESDLSLTVKLRKMQEKAKLNFKGKVHWHLTPVHTKTDELFPLLQEGWDLKFYTTYRESGLYCSYEQIEHWMVELSDIKTRMLVHCEDDQIITQASAEHPFRTPQDHTLRRPELAEIVAVEKILNLAIKHTHPIHIVHISSPKAAILVNEAKKEYPFITCETAPHYLIYNENRLSGINAHRWLCTPPFRSEESRGLLVELLQDGYFDILASDHCPFKLEDKDRFKDNLELVPCGIPGLETLYSSMFNNFVEPGIISQASLDEMTIHKPKTLMSCF</sequence>